<evidence type="ECO:0000256" key="2">
    <source>
        <dbReference type="SAM" id="Phobius"/>
    </source>
</evidence>
<organism evidence="3 4">
    <name type="scientific">Sistotremastrum suecicum HHB10207 ss-3</name>
    <dbReference type="NCBI Taxonomy" id="1314776"/>
    <lineage>
        <taxon>Eukaryota</taxon>
        <taxon>Fungi</taxon>
        <taxon>Dikarya</taxon>
        <taxon>Basidiomycota</taxon>
        <taxon>Agaricomycotina</taxon>
        <taxon>Agaricomycetes</taxon>
        <taxon>Sistotremastrales</taxon>
        <taxon>Sistotremastraceae</taxon>
        <taxon>Sistotremastrum</taxon>
    </lineage>
</organism>
<reference evidence="3 4" key="1">
    <citation type="journal article" date="2016" name="Mol. Biol. Evol.">
        <title>Comparative Genomics of Early-Diverging Mushroom-Forming Fungi Provides Insights into the Origins of Lignocellulose Decay Capabilities.</title>
        <authorList>
            <person name="Nagy L.G."/>
            <person name="Riley R."/>
            <person name="Tritt A."/>
            <person name="Adam C."/>
            <person name="Daum C."/>
            <person name="Floudas D."/>
            <person name="Sun H."/>
            <person name="Yadav J.S."/>
            <person name="Pangilinan J."/>
            <person name="Larsson K.H."/>
            <person name="Matsuura K."/>
            <person name="Barry K."/>
            <person name="Labutti K."/>
            <person name="Kuo R."/>
            <person name="Ohm R.A."/>
            <person name="Bhattacharya S.S."/>
            <person name="Shirouzu T."/>
            <person name="Yoshinaga Y."/>
            <person name="Martin F.M."/>
            <person name="Grigoriev I.V."/>
            <person name="Hibbett D.S."/>
        </authorList>
    </citation>
    <scope>NUCLEOTIDE SEQUENCE [LARGE SCALE GENOMIC DNA]</scope>
    <source>
        <strain evidence="3 4">HHB10207 ss-3</strain>
    </source>
</reference>
<feature type="transmembrane region" description="Helical" evidence="2">
    <location>
        <begin position="133"/>
        <end position="155"/>
    </location>
</feature>
<name>A0A166DCZ8_9AGAM</name>
<dbReference type="EMBL" id="KV428064">
    <property type="protein sequence ID" value="KZT38382.1"/>
    <property type="molecule type" value="Genomic_DNA"/>
</dbReference>
<feature type="compositionally biased region" description="Basic residues" evidence="1">
    <location>
        <begin position="189"/>
        <end position="210"/>
    </location>
</feature>
<evidence type="ECO:0000313" key="3">
    <source>
        <dbReference type="EMBL" id="KZT38382.1"/>
    </source>
</evidence>
<feature type="region of interest" description="Disordered" evidence="1">
    <location>
        <begin position="187"/>
        <end position="210"/>
    </location>
</feature>
<gene>
    <name evidence="3" type="ORF">SISSUDRAFT_1047064</name>
</gene>
<evidence type="ECO:0000313" key="4">
    <source>
        <dbReference type="Proteomes" id="UP000076798"/>
    </source>
</evidence>
<evidence type="ECO:0000256" key="1">
    <source>
        <dbReference type="SAM" id="MobiDB-lite"/>
    </source>
</evidence>
<proteinExistence type="predicted"/>
<keyword evidence="2" id="KW-0812">Transmembrane</keyword>
<feature type="transmembrane region" description="Helical" evidence="2">
    <location>
        <begin position="93"/>
        <end position="121"/>
    </location>
</feature>
<keyword evidence="2" id="KW-0472">Membrane</keyword>
<protein>
    <submittedName>
        <fullName evidence="3">Uncharacterized protein</fullName>
    </submittedName>
</protein>
<keyword evidence="4" id="KW-1185">Reference proteome</keyword>
<keyword evidence="2" id="KW-1133">Transmembrane helix</keyword>
<dbReference type="AlphaFoldDB" id="A0A166DCZ8"/>
<dbReference type="Proteomes" id="UP000076798">
    <property type="component" value="Unassembled WGS sequence"/>
</dbReference>
<feature type="transmembrane region" description="Helical" evidence="2">
    <location>
        <begin position="65"/>
        <end position="86"/>
    </location>
</feature>
<sequence>MVMRSNFAFETVSLTALLVLVAALIPSFISSHRPNPAPSESTAVVSSEPNNLNVTSLISTTLKFILPFLPSPYTLIALLTTPLTLLWKPFAGLLSFVGAVFAPIFIALRLLLHVLFVWPVMMIVGVMKALYPLYVFGGVAVVVGLALGGCAWMVVWGSSWAFRSTFYGSTSKDRLVKKELEEDHYGERRGRKAAVKRHTRGRRREWKRES</sequence>
<accession>A0A166DCZ8</accession>